<dbReference type="Gene3D" id="3.30.70.270">
    <property type="match status" value="1"/>
</dbReference>
<dbReference type="InterPro" id="IPR043128">
    <property type="entry name" value="Rev_trsase/Diguanyl_cyclase"/>
</dbReference>
<accession>A0A5B6VAB2</accession>
<proteinExistence type="predicted"/>
<keyword evidence="1" id="KW-0808">Transferase</keyword>
<gene>
    <name evidence="1" type="ORF">EPI10_001064</name>
</gene>
<reference evidence="1" key="1">
    <citation type="submission" date="2019-08" db="EMBL/GenBank/DDBJ databases">
        <authorList>
            <person name="Liu F."/>
        </authorList>
    </citation>
    <scope>NUCLEOTIDE SEQUENCE [LARGE SCALE GENOMIC DNA]</scope>
    <source>
        <strain evidence="1">PA1801</strain>
        <tissue evidence="1">Leaf</tissue>
    </source>
</reference>
<sequence length="119" mass="13832">MKFNNNNKTVFVVSKPLFRLGSKLGCYNESEHAEHLRIMLQTLRDKQLFAKFSKSEGIKVDLSNISAIIDLKPSRNVSEVHSFVGLAGYYIRFVKCFPKIVTRMTRLLQKDVKFEWSEM</sequence>
<dbReference type="InterPro" id="IPR050951">
    <property type="entry name" value="Retrovirus_Pol_polyprotein"/>
</dbReference>
<keyword evidence="2" id="KW-1185">Reference proteome</keyword>
<dbReference type="SUPFAM" id="SSF56672">
    <property type="entry name" value="DNA/RNA polymerases"/>
    <property type="match status" value="1"/>
</dbReference>
<protein>
    <submittedName>
        <fullName evidence="1">RNA-directed DNA polymerase-like protein</fullName>
    </submittedName>
</protein>
<dbReference type="AlphaFoldDB" id="A0A5B6VAB2"/>
<comment type="caution">
    <text evidence="1">The sequence shown here is derived from an EMBL/GenBank/DDBJ whole genome shotgun (WGS) entry which is preliminary data.</text>
</comment>
<dbReference type="EMBL" id="SMMG02000007">
    <property type="protein sequence ID" value="KAA3465931.1"/>
    <property type="molecule type" value="Genomic_DNA"/>
</dbReference>
<evidence type="ECO:0000313" key="1">
    <source>
        <dbReference type="EMBL" id="KAA3465931.1"/>
    </source>
</evidence>
<dbReference type="PANTHER" id="PTHR37984">
    <property type="entry name" value="PROTEIN CBG26694"/>
    <property type="match status" value="1"/>
</dbReference>
<dbReference type="GO" id="GO:0003964">
    <property type="term" value="F:RNA-directed DNA polymerase activity"/>
    <property type="evidence" value="ECO:0007669"/>
    <property type="project" value="UniProtKB-KW"/>
</dbReference>
<dbReference type="PANTHER" id="PTHR37984:SF5">
    <property type="entry name" value="PROTEIN NYNRIN-LIKE"/>
    <property type="match status" value="1"/>
</dbReference>
<dbReference type="InterPro" id="IPR043502">
    <property type="entry name" value="DNA/RNA_pol_sf"/>
</dbReference>
<dbReference type="Proteomes" id="UP000325315">
    <property type="component" value="Unassembled WGS sequence"/>
</dbReference>
<keyword evidence="1" id="KW-0695">RNA-directed DNA polymerase</keyword>
<organism evidence="1 2">
    <name type="scientific">Gossypium australe</name>
    <dbReference type="NCBI Taxonomy" id="47621"/>
    <lineage>
        <taxon>Eukaryota</taxon>
        <taxon>Viridiplantae</taxon>
        <taxon>Streptophyta</taxon>
        <taxon>Embryophyta</taxon>
        <taxon>Tracheophyta</taxon>
        <taxon>Spermatophyta</taxon>
        <taxon>Magnoliopsida</taxon>
        <taxon>eudicotyledons</taxon>
        <taxon>Gunneridae</taxon>
        <taxon>Pentapetalae</taxon>
        <taxon>rosids</taxon>
        <taxon>malvids</taxon>
        <taxon>Malvales</taxon>
        <taxon>Malvaceae</taxon>
        <taxon>Malvoideae</taxon>
        <taxon>Gossypium</taxon>
    </lineage>
</organism>
<keyword evidence="1" id="KW-0548">Nucleotidyltransferase</keyword>
<evidence type="ECO:0000313" key="2">
    <source>
        <dbReference type="Proteomes" id="UP000325315"/>
    </source>
</evidence>
<dbReference type="OrthoDB" id="415724at2759"/>
<name>A0A5B6VAB2_9ROSI</name>